<name>D8SMJ3_SELML</name>
<dbReference type="OMA" id="TGPTIRY"/>
<feature type="compositionally biased region" description="Basic and acidic residues" evidence="2">
    <location>
        <begin position="166"/>
        <end position="175"/>
    </location>
</feature>
<dbReference type="OrthoDB" id="78296at2759"/>
<protein>
    <recommendedName>
        <fullName evidence="3">Vps72/YL1 C-terminal domain-containing protein</fullName>
    </recommendedName>
</protein>
<accession>D8SMJ3</accession>
<keyword evidence="5" id="KW-1185">Reference proteome</keyword>
<dbReference type="STRING" id="88036.D8SMJ3"/>
<proteinExistence type="inferred from homology"/>
<dbReference type="Pfam" id="PF08265">
    <property type="entry name" value="YL1_C"/>
    <property type="match status" value="1"/>
</dbReference>
<evidence type="ECO:0000256" key="2">
    <source>
        <dbReference type="SAM" id="MobiDB-lite"/>
    </source>
</evidence>
<feature type="compositionally biased region" description="Basic and acidic residues" evidence="2">
    <location>
        <begin position="35"/>
        <end position="46"/>
    </location>
</feature>
<feature type="region of interest" description="Disordered" evidence="2">
    <location>
        <begin position="285"/>
        <end position="317"/>
    </location>
</feature>
<feature type="compositionally biased region" description="Acidic residues" evidence="2">
    <location>
        <begin position="47"/>
        <end position="68"/>
    </location>
</feature>
<feature type="region of interest" description="Disordered" evidence="2">
    <location>
        <begin position="23"/>
        <end position="175"/>
    </location>
</feature>
<dbReference type="PANTHER" id="PTHR13275:SF4">
    <property type="entry name" value="VACUOLAR PROTEIN SORTING-ASSOCIATED PROTEIN 72 HOMOLOG"/>
    <property type="match status" value="1"/>
</dbReference>
<comment type="similarity">
    <text evidence="1">Belongs to the VPS72/YL1 family.</text>
</comment>
<organism evidence="5">
    <name type="scientific">Selaginella moellendorffii</name>
    <name type="common">Spikemoss</name>
    <dbReference type="NCBI Taxonomy" id="88036"/>
    <lineage>
        <taxon>Eukaryota</taxon>
        <taxon>Viridiplantae</taxon>
        <taxon>Streptophyta</taxon>
        <taxon>Embryophyta</taxon>
        <taxon>Tracheophyta</taxon>
        <taxon>Lycopodiopsida</taxon>
        <taxon>Selaginellales</taxon>
        <taxon>Selaginellaceae</taxon>
        <taxon>Selaginella</taxon>
    </lineage>
</organism>
<dbReference type="KEGG" id="smo:SELMODRAFT_446016"/>
<evidence type="ECO:0000313" key="5">
    <source>
        <dbReference type="Proteomes" id="UP000001514"/>
    </source>
</evidence>
<dbReference type="InterPro" id="IPR013272">
    <property type="entry name" value="Vps72/YL1_C"/>
</dbReference>
<dbReference type="FunCoup" id="D8SMJ3">
    <property type="interactions" value="3926"/>
</dbReference>
<dbReference type="eggNOG" id="KOG2897">
    <property type="taxonomic scope" value="Eukaryota"/>
</dbReference>
<dbReference type="AlphaFoldDB" id="D8SMJ3"/>
<sequence length="413" mass="47116">MEELPRSARATRGKRLTKLLDDEVEADNSFWGQEAFKEENNDKEYQEEAEEVDEFDSDFDQDEGPESENEVKEEKEVVKKKRKFPYKKPGADKKKKSVSFLLKNVARTDKPKPKKKAPPRPSDQEDGDGESERIIRKSTRVSVVARQAERAAKAALQTTPKPVKRKREEEKKMSQEDMLLEAAQTEVINLQSLERMLAREEEVKKKAIIQKTVYNGPQVRFISKGGYNVLEFTKVSTLPSAINSKAKPYPEKALCVVTGQPARYKDPKTGQPYATKEAFKILRERFSRSGDKSSSTRRDSLEEIHQRKRTKVETERAPSSRAGVVKLKFKKSPSGSMVSSSSPQALNHQPRIVVPVLQPPPPPIDFHQVIDEADFMLEGLDDLKPDYKIEDSILYETNEKLEAQFTSGFPWHH</sequence>
<dbReference type="InParanoid" id="D8SMJ3"/>
<dbReference type="Gramene" id="EFJ14379">
    <property type="protein sequence ID" value="EFJ14379"/>
    <property type="gene ID" value="SELMODRAFT_446016"/>
</dbReference>
<feature type="domain" description="Vps72/YL1 C-terminal" evidence="3">
    <location>
        <begin position="253"/>
        <end position="282"/>
    </location>
</feature>
<dbReference type="GO" id="GO:0005634">
    <property type="term" value="C:nucleus"/>
    <property type="evidence" value="ECO:0000318"/>
    <property type="project" value="GO_Central"/>
</dbReference>
<evidence type="ECO:0000259" key="3">
    <source>
        <dbReference type="SMART" id="SM00993"/>
    </source>
</evidence>
<evidence type="ECO:0000313" key="4">
    <source>
        <dbReference type="EMBL" id="EFJ14379.1"/>
    </source>
</evidence>
<reference evidence="4 5" key="1">
    <citation type="journal article" date="2011" name="Science">
        <title>The Selaginella genome identifies genetic changes associated with the evolution of vascular plants.</title>
        <authorList>
            <person name="Banks J.A."/>
            <person name="Nishiyama T."/>
            <person name="Hasebe M."/>
            <person name="Bowman J.L."/>
            <person name="Gribskov M."/>
            <person name="dePamphilis C."/>
            <person name="Albert V.A."/>
            <person name="Aono N."/>
            <person name="Aoyama T."/>
            <person name="Ambrose B.A."/>
            <person name="Ashton N.W."/>
            <person name="Axtell M.J."/>
            <person name="Barker E."/>
            <person name="Barker M.S."/>
            <person name="Bennetzen J.L."/>
            <person name="Bonawitz N.D."/>
            <person name="Chapple C."/>
            <person name="Cheng C."/>
            <person name="Correa L.G."/>
            <person name="Dacre M."/>
            <person name="DeBarry J."/>
            <person name="Dreyer I."/>
            <person name="Elias M."/>
            <person name="Engstrom E.M."/>
            <person name="Estelle M."/>
            <person name="Feng L."/>
            <person name="Finet C."/>
            <person name="Floyd S.K."/>
            <person name="Frommer W.B."/>
            <person name="Fujita T."/>
            <person name="Gramzow L."/>
            <person name="Gutensohn M."/>
            <person name="Harholt J."/>
            <person name="Hattori M."/>
            <person name="Heyl A."/>
            <person name="Hirai T."/>
            <person name="Hiwatashi Y."/>
            <person name="Ishikawa M."/>
            <person name="Iwata M."/>
            <person name="Karol K.G."/>
            <person name="Koehler B."/>
            <person name="Kolukisaoglu U."/>
            <person name="Kubo M."/>
            <person name="Kurata T."/>
            <person name="Lalonde S."/>
            <person name="Li K."/>
            <person name="Li Y."/>
            <person name="Litt A."/>
            <person name="Lyons E."/>
            <person name="Manning G."/>
            <person name="Maruyama T."/>
            <person name="Michael T.P."/>
            <person name="Mikami K."/>
            <person name="Miyazaki S."/>
            <person name="Morinaga S."/>
            <person name="Murata T."/>
            <person name="Mueller-Roeber B."/>
            <person name="Nelson D.R."/>
            <person name="Obara M."/>
            <person name="Oguri Y."/>
            <person name="Olmstead R.G."/>
            <person name="Onodera N."/>
            <person name="Petersen B.L."/>
            <person name="Pils B."/>
            <person name="Prigge M."/>
            <person name="Rensing S.A."/>
            <person name="Riano-Pachon D.M."/>
            <person name="Roberts A.W."/>
            <person name="Sato Y."/>
            <person name="Scheller H.V."/>
            <person name="Schulz B."/>
            <person name="Schulz C."/>
            <person name="Shakirov E.V."/>
            <person name="Shibagaki N."/>
            <person name="Shinohara N."/>
            <person name="Shippen D.E."/>
            <person name="Soerensen I."/>
            <person name="Sotooka R."/>
            <person name="Sugimoto N."/>
            <person name="Sugita M."/>
            <person name="Sumikawa N."/>
            <person name="Tanurdzic M."/>
            <person name="Theissen G."/>
            <person name="Ulvskov P."/>
            <person name="Wakazuki S."/>
            <person name="Weng J.K."/>
            <person name="Willats W.W."/>
            <person name="Wipf D."/>
            <person name="Wolf P.G."/>
            <person name="Yang L."/>
            <person name="Zimmer A.D."/>
            <person name="Zhu Q."/>
            <person name="Mitros T."/>
            <person name="Hellsten U."/>
            <person name="Loque D."/>
            <person name="Otillar R."/>
            <person name="Salamov A."/>
            <person name="Schmutz J."/>
            <person name="Shapiro H."/>
            <person name="Lindquist E."/>
            <person name="Lucas S."/>
            <person name="Rokhsar D."/>
            <person name="Grigoriev I.V."/>
        </authorList>
    </citation>
    <scope>NUCLEOTIDE SEQUENCE [LARGE SCALE GENOMIC DNA]</scope>
</reference>
<dbReference type="EMBL" id="GL377628">
    <property type="protein sequence ID" value="EFJ14379.1"/>
    <property type="molecule type" value="Genomic_DNA"/>
</dbReference>
<dbReference type="InterPro" id="IPR046757">
    <property type="entry name" value="YL1_N"/>
</dbReference>
<dbReference type="Proteomes" id="UP000001514">
    <property type="component" value="Unassembled WGS sequence"/>
</dbReference>
<gene>
    <name evidence="4" type="ORF">SELMODRAFT_446016</name>
</gene>
<dbReference type="HOGENOM" id="CLU_714556_0_0_1"/>
<evidence type="ECO:0000256" key="1">
    <source>
        <dbReference type="ARBA" id="ARBA00006832"/>
    </source>
</evidence>
<dbReference type="PANTHER" id="PTHR13275">
    <property type="entry name" value="YL-1 PROTEIN TRANSCRIPTION FACTOR-LIKE 1"/>
    <property type="match status" value="1"/>
</dbReference>
<dbReference type="SMART" id="SM00993">
    <property type="entry name" value="YL1_C"/>
    <property type="match status" value="1"/>
</dbReference>
<dbReference type="Pfam" id="PF05764">
    <property type="entry name" value="YL1"/>
    <property type="match status" value="1"/>
</dbReference>